<dbReference type="GO" id="GO:0008234">
    <property type="term" value="F:cysteine-type peptidase activity"/>
    <property type="evidence" value="ECO:0007669"/>
    <property type="project" value="InterPro"/>
</dbReference>
<name>A0A915IL20_ROMCU</name>
<dbReference type="Gene3D" id="3.90.70.10">
    <property type="entry name" value="Cysteine proteinases"/>
    <property type="match status" value="1"/>
</dbReference>
<keyword evidence="4" id="KW-1185">Reference proteome</keyword>
<dbReference type="InterPro" id="IPR039417">
    <property type="entry name" value="Peptidase_C1A_papain-like"/>
</dbReference>
<dbReference type="OMA" id="ANYAAYC"/>
<dbReference type="WBParaSite" id="nRc.2.0.1.t14515-RA">
    <property type="protein sequence ID" value="nRc.2.0.1.t14515-RA"/>
    <property type="gene ID" value="nRc.2.0.1.g14515"/>
</dbReference>
<proteinExistence type="inferred from homology"/>
<dbReference type="Proteomes" id="UP000887565">
    <property type="component" value="Unplaced"/>
</dbReference>
<dbReference type="SMART" id="SM00645">
    <property type="entry name" value="Pept_C1"/>
    <property type="match status" value="1"/>
</dbReference>
<dbReference type="InterPro" id="IPR000668">
    <property type="entry name" value="Peptidase_C1A_C"/>
</dbReference>
<dbReference type="InterPro" id="IPR025660">
    <property type="entry name" value="Pept_his_AS"/>
</dbReference>
<sequence>TKYFTQEGKCRFKPGTIGADDKGFVDLDQGNETSLMLAIASQGPVSVAMDAGHKSFLHYNKGIYYEPLCSSSELDHGVLAVGYGSTDDGKDYWLIKNSWSTEWGEQGYVRIARNRDNHCGVASQASYPQV</sequence>
<comment type="similarity">
    <text evidence="1">Belongs to the peptidase C1 family.</text>
</comment>
<dbReference type="Pfam" id="PF00112">
    <property type="entry name" value="Peptidase_C1"/>
    <property type="match status" value="1"/>
</dbReference>
<evidence type="ECO:0000256" key="2">
    <source>
        <dbReference type="ARBA" id="ARBA00023157"/>
    </source>
</evidence>
<dbReference type="PROSITE" id="PS00639">
    <property type="entry name" value="THIOL_PROTEASE_HIS"/>
    <property type="match status" value="1"/>
</dbReference>
<evidence type="ECO:0000259" key="3">
    <source>
        <dbReference type="SMART" id="SM00645"/>
    </source>
</evidence>
<dbReference type="GO" id="GO:0006508">
    <property type="term" value="P:proteolysis"/>
    <property type="evidence" value="ECO:0007669"/>
    <property type="project" value="InterPro"/>
</dbReference>
<evidence type="ECO:0000256" key="1">
    <source>
        <dbReference type="ARBA" id="ARBA00008455"/>
    </source>
</evidence>
<dbReference type="InterPro" id="IPR013128">
    <property type="entry name" value="Peptidase_C1A"/>
</dbReference>
<feature type="domain" description="Peptidase C1A papain C-terminal" evidence="3">
    <location>
        <begin position="2"/>
        <end position="129"/>
    </location>
</feature>
<reference evidence="5" key="1">
    <citation type="submission" date="2022-11" db="UniProtKB">
        <authorList>
            <consortium name="WormBaseParasite"/>
        </authorList>
    </citation>
    <scope>IDENTIFICATION</scope>
</reference>
<evidence type="ECO:0000313" key="4">
    <source>
        <dbReference type="Proteomes" id="UP000887565"/>
    </source>
</evidence>
<dbReference type="AlphaFoldDB" id="A0A915IL20"/>
<dbReference type="FunFam" id="3.90.70.10:FF:000332">
    <property type="entry name" value="Cathepsin L1"/>
    <property type="match status" value="1"/>
</dbReference>
<keyword evidence="2" id="KW-1015">Disulfide bond</keyword>
<dbReference type="PANTHER" id="PTHR12411">
    <property type="entry name" value="CYSTEINE PROTEASE FAMILY C1-RELATED"/>
    <property type="match status" value="1"/>
</dbReference>
<protein>
    <submittedName>
        <fullName evidence="5">Peptidase C1A papain C-terminal domain-containing protein</fullName>
    </submittedName>
</protein>
<dbReference type="SUPFAM" id="SSF54001">
    <property type="entry name" value="Cysteine proteinases"/>
    <property type="match status" value="1"/>
</dbReference>
<evidence type="ECO:0000313" key="5">
    <source>
        <dbReference type="WBParaSite" id="nRc.2.0.1.t14515-RA"/>
    </source>
</evidence>
<dbReference type="InterPro" id="IPR038765">
    <property type="entry name" value="Papain-like_cys_pep_sf"/>
</dbReference>
<accession>A0A915IL20</accession>
<dbReference type="CDD" id="cd02248">
    <property type="entry name" value="Peptidase_C1A"/>
    <property type="match status" value="1"/>
</dbReference>
<dbReference type="InterPro" id="IPR025661">
    <property type="entry name" value="Pept_asp_AS"/>
</dbReference>
<organism evidence="4 5">
    <name type="scientific">Romanomermis culicivorax</name>
    <name type="common">Nematode worm</name>
    <dbReference type="NCBI Taxonomy" id="13658"/>
    <lineage>
        <taxon>Eukaryota</taxon>
        <taxon>Metazoa</taxon>
        <taxon>Ecdysozoa</taxon>
        <taxon>Nematoda</taxon>
        <taxon>Enoplea</taxon>
        <taxon>Dorylaimia</taxon>
        <taxon>Mermithida</taxon>
        <taxon>Mermithoidea</taxon>
        <taxon>Mermithidae</taxon>
        <taxon>Romanomermis</taxon>
    </lineage>
</organism>
<dbReference type="PROSITE" id="PS00640">
    <property type="entry name" value="THIOL_PROTEASE_ASN"/>
    <property type="match status" value="1"/>
</dbReference>